<keyword evidence="5" id="KW-0677">Repeat</keyword>
<comment type="function">
    <text evidence="1">May be involved in transcriptional regulation.</text>
</comment>
<evidence type="ECO:0000256" key="13">
    <source>
        <dbReference type="PROSITE-ProRule" id="PRU00042"/>
    </source>
</evidence>
<dbReference type="FunFam" id="3.30.160.60:FF:000226">
    <property type="entry name" value="Zinc finger protein 236 variant"/>
    <property type="match status" value="1"/>
</dbReference>
<feature type="domain" description="C2H2-type" evidence="14">
    <location>
        <begin position="16"/>
        <end position="43"/>
    </location>
</feature>
<dbReference type="Gene3D" id="3.30.160.60">
    <property type="entry name" value="Classic Zinc Finger"/>
    <property type="match status" value="2"/>
</dbReference>
<dbReference type="GO" id="GO:0005634">
    <property type="term" value="C:nucleus"/>
    <property type="evidence" value="ECO:0007669"/>
    <property type="project" value="UniProtKB-SubCell"/>
</dbReference>
<dbReference type="PROSITE" id="PS50157">
    <property type="entry name" value="ZINC_FINGER_C2H2_2"/>
    <property type="match status" value="2"/>
</dbReference>
<keyword evidence="9" id="KW-0238">DNA-binding</keyword>
<evidence type="ECO:0000313" key="15">
    <source>
        <dbReference type="EMBL" id="KAI9271699.1"/>
    </source>
</evidence>
<evidence type="ECO:0000256" key="6">
    <source>
        <dbReference type="ARBA" id="ARBA00022771"/>
    </source>
</evidence>
<proteinExistence type="inferred from homology"/>
<evidence type="ECO:0000256" key="11">
    <source>
        <dbReference type="ARBA" id="ARBA00023242"/>
    </source>
</evidence>
<dbReference type="EMBL" id="JAIXMP010000006">
    <property type="protein sequence ID" value="KAI9271699.1"/>
    <property type="molecule type" value="Genomic_DNA"/>
</dbReference>
<evidence type="ECO:0000256" key="1">
    <source>
        <dbReference type="ARBA" id="ARBA00003767"/>
    </source>
</evidence>
<dbReference type="SUPFAM" id="SSF57667">
    <property type="entry name" value="beta-beta-alpha zinc fingers"/>
    <property type="match status" value="1"/>
</dbReference>
<evidence type="ECO:0000259" key="14">
    <source>
        <dbReference type="PROSITE" id="PS50157"/>
    </source>
</evidence>
<dbReference type="SMART" id="SM00355">
    <property type="entry name" value="ZnF_C2H2"/>
    <property type="match status" value="2"/>
</dbReference>
<gene>
    <name evidence="15" type="ORF">BDA99DRAFT_433599</name>
</gene>
<evidence type="ECO:0000256" key="9">
    <source>
        <dbReference type="ARBA" id="ARBA00023125"/>
    </source>
</evidence>
<dbReference type="InterPro" id="IPR036236">
    <property type="entry name" value="Znf_C2H2_sf"/>
</dbReference>
<dbReference type="InterPro" id="IPR051565">
    <property type="entry name" value="Sal_C2H2-zinc-finger"/>
</dbReference>
<dbReference type="GO" id="GO:0000981">
    <property type="term" value="F:DNA-binding transcription factor activity, RNA polymerase II-specific"/>
    <property type="evidence" value="ECO:0007669"/>
    <property type="project" value="TreeGrafter"/>
</dbReference>
<comment type="similarity">
    <text evidence="3">Belongs to the krueppel C2H2-type zinc-finger protein family.</text>
</comment>
<dbReference type="Pfam" id="PF00096">
    <property type="entry name" value="zf-C2H2"/>
    <property type="match status" value="2"/>
</dbReference>
<keyword evidence="16" id="KW-1185">Reference proteome</keyword>
<dbReference type="FunFam" id="3.30.160.60:FF:001102">
    <property type="entry name" value="Transcription factor IIIA"/>
    <property type="match status" value="1"/>
</dbReference>
<reference evidence="15" key="2">
    <citation type="submission" date="2023-02" db="EMBL/GenBank/DDBJ databases">
        <authorList>
            <consortium name="DOE Joint Genome Institute"/>
            <person name="Mondo S.J."/>
            <person name="Chang Y."/>
            <person name="Wang Y."/>
            <person name="Ahrendt S."/>
            <person name="Andreopoulos W."/>
            <person name="Barry K."/>
            <person name="Beard J."/>
            <person name="Benny G.L."/>
            <person name="Blankenship S."/>
            <person name="Bonito G."/>
            <person name="Cuomo C."/>
            <person name="Desiro A."/>
            <person name="Gervers K.A."/>
            <person name="Hundley H."/>
            <person name="Kuo A."/>
            <person name="LaButti K."/>
            <person name="Lang B.F."/>
            <person name="Lipzen A."/>
            <person name="O'Donnell K."/>
            <person name="Pangilinan J."/>
            <person name="Reynolds N."/>
            <person name="Sandor L."/>
            <person name="Smith M.W."/>
            <person name="Tsang A."/>
            <person name="Grigoriev I.V."/>
            <person name="Stajich J.E."/>
            <person name="Spatafora J.W."/>
        </authorList>
    </citation>
    <scope>NUCLEOTIDE SEQUENCE</scope>
    <source>
        <strain evidence="15">RSA 2281</strain>
    </source>
</reference>
<dbReference type="PROSITE" id="PS00028">
    <property type="entry name" value="ZINC_FINGER_C2H2_1"/>
    <property type="match status" value="2"/>
</dbReference>
<evidence type="ECO:0000256" key="5">
    <source>
        <dbReference type="ARBA" id="ARBA00022737"/>
    </source>
</evidence>
<protein>
    <recommendedName>
        <fullName evidence="14">C2H2-type domain-containing protein</fullName>
    </recommendedName>
</protein>
<keyword evidence="11" id="KW-0539">Nucleus</keyword>
<evidence type="ECO:0000256" key="4">
    <source>
        <dbReference type="ARBA" id="ARBA00022723"/>
    </source>
</evidence>
<dbReference type="PANTHER" id="PTHR23233:SF84">
    <property type="entry name" value="FI23031P1"/>
    <property type="match status" value="1"/>
</dbReference>
<sequence>MSSEQLTSESQKKRKYQCRMCNKAFSRPSALRTHGFTHTGEKPFQCTIPGCGRRFAVISNLRRHYKVHNKT</sequence>
<feature type="domain" description="C2H2-type" evidence="14">
    <location>
        <begin position="44"/>
        <end position="71"/>
    </location>
</feature>
<feature type="non-terminal residue" evidence="15">
    <location>
        <position position="1"/>
    </location>
</feature>
<accession>A0AAD5K6I0</accession>
<dbReference type="InterPro" id="IPR013087">
    <property type="entry name" value="Znf_C2H2_type"/>
</dbReference>
<name>A0AAD5K6I0_9FUNG</name>
<evidence type="ECO:0000313" key="16">
    <source>
        <dbReference type="Proteomes" id="UP001209540"/>
    </source>
</evidence>
<evidence type="ECO:0000256" key="3">
    <source>
        <dbReference type="ARBA" id="ARBA00006991"/>
    </source>
</evidence>
<comment type="subcellular location">
    <subcellularLocation>
        <location evidence="2">Nucleus</location>
    </subcellularLocation>
</comment>
<dbReference type="AlphaFoldDB" id="A0AAD5K6I0"/>
<evidence type="ECO:0000256" key="10">
    <source>
        <dbReference type="ARBA" id="ARBA00023163"/>
    </source>
</evidence>
<comment type="caution">
    <text evidence="15">The sequence shown here is derived from an EMBL/GenBank/DDBJ whole genome shotgun (WGS) entry which is preliminary data.</text>
</comment>
<dbReference type="GO" id="GO:0008270">
    <property type="term" value="F:zinc ion binding"/>
    <property type="evidence" value="ECO:0007669"/>
    <property type="project" value="UniProtKB-KW"/>
</dbReference>
<evidence type="ECO:0000256" key="7">
    <source>
        <dbReference type="ARBA" id="ARBA00022833"/>
    </source>
</evidence>
<keyword evidence="7" id="KW-0862">Zinc</keyword>
<comment type="similarity">
    <text evidence="12">Belongs to the sal C2H2-type zinc-finger protein family.</text>
</comment>
<reference evidence="15" key="1">
    <citation type="journal article" date="2022" name="IScience">
        <title>Evolution of zygomycete secretomes and the origins of terrestrial fungal ecologies.</title>
        <authorList>
            <person name="Chang Y."/>
            <person name="Wang Y."/>
            <person name="Mondo S."/>
            <person name="Ahrendt S."/>
            <person name="Andreopoulos W."/>
            <person name="Barry K."/>
            <person name="Beard J."/>
            <person name="Benny G.L."/>
            <person name="Blankenship S."/>
            <person name="Bonito G."/>
            <person name="Cuomo C."/>
            <person name="Desiro A."/>
            <person name="Gervers K.A."/>
            <person name="Hundley H."/>
            <person name="Kuo A."/>
            <person name="LaButti K."/>
            <person name="Lang B.F."/>
            <person name="Lipzen A."/>
            <person name="O'Donnell K."/>
            <person name="Pangilinan J."/>
            <person name="Reynolds N."/>
            <person name="Sandor L."/>
            <person name="Smith M.E."/>
            <person name="Tsang A."/>
            <person name="Grigoriev I.V."/>
            <person name="Stajich J.E."/>
            <person name="Spatafora J.W."/>
        </authorList>
    </citation>
    <scope>NUCLEOTIDE SEQUENCE</scope>
    <source>
        <strain evidence="15">RSA 2281</strain>
    </source>
</reference>
<keyword evidence="4" id="KW-0479">Metal-binding</keyword>
<dbReference type="GO" id="GO:0000978">
    <property type="term" value="F:RNA polymerase II cis-regulatory region sequence-specific DNA binding"/>
    <property type="evidence" value="ECO:0007669"/>
    <property type="project" value="TreeGrafter"/>
</dbReference>
<organism evidence="15 16">
    <name type="scientific">Phascolomyces articulosus</name>
    <dbReference type="NCBI Taxonomy" id="60185"/>
    <lineage>
        <taxon>Eukaryota</taxon>
        <taxon>Fungi</taxon>
        <taxon>Fungi incertae sedis</taxon>
        <taxon>Mucoromycota</taxon>
        <taxon>Mucoromycotina</taxon>
        <taxon>Mucoromycetes</taxon>
        <taxon>Mucorales</taxon>
        <taxon>Lichtheimiaceae</taxon>
        <taxon>Phascolomyces</taxon>
    </lineage>
</organism>
<dbReference type="PANTHER" id="PTHR23233">
    <property type="entry name" value="SAL-LIKE PROTEIN"/>
    <property type="match status" value="1"/>
</dbReference>
<dbReference type="Proteomes" id="UP001209540">
    <property type="component" value="Unassembled WGS sequence"/>
</dbReference>
<keyword evidence="8" id="KW-0805">Transcription regulation</keyword>
<evidence type="ECO:0000256" key="2">
    <source>
        <dbReference type="ARBA" id="ARBA00004123"/>
    </source>
</evidence>
<evidence type="ECO:0000256" key="12">
    <source>
        <dbReference type="ARBA" id="ARBA00038474"/>
    </source>
</evidence>
<keyword evidence="6 13" id="KW-0863">Zinc-finger</keyword>
<keyword evidence="10" id="KW-0804">Transcription</keyword>
<evidence type="ECO:0000256" key="8">
    <source>
        <dbReference type="ARBA" id="ARBA00023015"/>
    </source>
</evidence>